<feature type="region of interest" description="Disordered" evidence="2">
    <location>
        <begin position="823"/>
        <end position="990"/>
    </location>
</feature>
<feature type="region of interest" description="Disordered" evidence="2">
    <location>
        <begin position="231"/>
        <end position="254"/>
    </location>
</feature>
<feature type="coiled-coil region" evidence="1">
    <location>
        <begin position="1061"/>
        <end position="1120"/>
    </location>
</feature>
<feature type="region of interest" description="Disordered" evidence="2">
    <location>
        <begin position="1213"/>
        <end position="1249"/>
    </location>
</feature>
<feature type="region of interest" description="Disordered" evidence="2">
    <location>
        <begin position="1305"/>
        <end position="1357"/>
    </location>
</feature>
<feature type="compositionally biased region" description="Basic and acidic residues" evidence="2">
    <location>
        <begin position="749"/>
        <end position="763"/>
    </location>
</feature>
<feature type="compositionally biased region" description="Low complexity" evidence="2">
    <location>
        <begin position="824"/>
        <end position="838"/>
    </location>
</feature>
<feature type="region of interest" description="Disordered" evidence="2">
    <location>
        <begin position="511"/>
        <end position="535"/>
    </location>
</feature>
<evidence type="ECO:0000313" key="3">
    <source>
        <dbReference type="RefSeq" id="XP_013178080.1"/>
    </source>
</evidence>
<dbReference type="RefSeq" id="XP_013178080.1">
    <property type="nucleotide sequence ID" value="XM_013322626.1"/>
</dbReference>
<dbReference type="CTD" id="33526"/>
<feature type="compositionally biased region" description="Polar residues" evidence="2">
    <location>
        <begin position="682"/>
        <end position="692"/>
    </location>
</feature>
<feature type="compositionally biased region" description="Low complexity" evidence="2">
    <location>
        <begin position="1327"/>
        <end position="1337"/>
    </location>
</feature>
<dbReference type="Proteomes" id="UP000694872">
    <property type="component" value="Unplaced"/>
</dbReference>
<proteinExistence type="predicted"/>
<keyword evidence="1" id="KW-0175">Coiled coil</keyword>
<accession>A0AAJ7EI02</accession>
<feature type="compositionally biased region" description="Polar residues" evidence="2">
    <location>
        <begin position="634"/>
        <end position="658"/>
    </location>
</feature>
<feature type="region of interest" description="Disordered" evidence="2">
    <location>
        <begin position="1370"/>
        <end position="1440"/>
    </location>
</feature>
<sequence length="1450" mass="159942">MSKIPVDRSVKSRSLNINGVCFKDYSLIGSLRSGDIKPIDIPKRIQTVNAPNNDITDKIFHTTYQSFIPKMSLNLEKVVEKNPRILDLREKLNEITKKQDLKDAKTKNYLNDISQQFVEDTNESGPYSLLFDLQADPSTSCVKGNKGESWKRSQNDVSTDNMPQIVNKITNSTNKSLERLPNVLNFDDKPMKEFEYSCEKEIPIPIKTTFNTHSRSDLCLQLKSHVHPRTYETNLSPNENSMSRNNEENSLDDSLGILTPDQMDDICYLENAFSPTVEGLPIFCDSGDYKASPDNGDTPSTDKTESNSAASTIQNETFENVNIKKGNTFSNSMAPIISLKALGTQNKNELSYDSNQSSVLNLYDKTYCSLLDTKKEIKYTSEAEDNIDLYKSEEFTQNLVDEEFMPSIHGSILEPASSIADTTINLEIPLDCKAENRNANRIEQTPSPEDLPLDSSEINGEISTYSQFSASTLHDSQTFSDSKNDYTKSMETSKVSNSFITSITSITSLDGYQGDGEMSRPVSRSADHPMGPREDVIDMDWQNVPVARRVDPMTDSDFFTESDADGLDEHMQKGDRRAQVIDGALYGGKNGNTNAPLIVTRSEDSCMESSGVYTDFENHRASPVFLHVIKDMSPDSTPSTRSECSQKDSSSNKLNTYFTPLEDTLEEQNSDVSHVIDDDITPKNTSKRNSINSEKDIRTNDKNKEEKRSFTLKKYKMPKRDVPSKLKTMLASRKTDADASVQNSPKATKKSERRESFLKKSSMEMKNEYKMKSFKDIKSKVDCTFSLQRSQTACSVTRMLSAKSTNMNTKPKSRHMRMRMELGSANGSGKSSLHSSQSDISATSTPLGKHTTSRFPLLRNGKKRDSAPTPTTPARPPPTPPQPPPAPAQVKKNGVVQKLSSSPVTVRARTSLAPPPSPRKPPPHRAPAQRPNTLTTNKEPPRVTAAVGPRSKRAQTPQPARTPAPPAPLPAPLAAPLVASLPAPPTTPPREHVTALAHAAKGVEALGVLVQYLVFRLDALNGGSWRLEAERWRSVAAAERSSAARADRDRQQRAQKDLDTIAECLSKISELEMEVSSKEEANARLQAVHMEEVTALANDIKGLKDTIESLKHEVAESRARLHAHSEVERTLRAQLEAARAQAARGERGEGGGRARRDAACDPVRCDAEDFQLRLEAGQEISTDANELAAEVRSLRAVIELKQAEMASLRDARTELSAERERRAGAEREARAARHAAEELRERAAARQRDVDRLRDDNRRLRDAAARDRDHAARLAALNEELRYKLRQKSQVVSLLAGGGYIERAPLRTRTSSGESARSGSPPPDSPSPSASPAASPAPDAPHSPHSPHSPPLPAVKGVVEKHDSVSWVLEIEESPEEVATRLARRSSFRASASPSGVKRRGGGSPGSSPAPASPAPNASKLFRPGELDFPPPPLKESAGEAIYIYDDRQY</sequence>
<organism evidence="3">
    <name type="scientific">Papilio xuthus</name>
    <name type="common">Asian swallowtail butterfly</name>
    <dbReference type="NCBI Taxonomy" id="66420"/>
    <lineage>
        <taxon>Eukaryota</taxon>
        <taxon>Metazoa</taxon>
        <taxon>Ecdysozoa</taxon>
        <taxon>Arthropoda</taxon>
        <taxon>Hexapoda</taxon>
        <taxon>Insecta</taxon>
        <taxon>Pterygota</taxon>
        <taxon>Neoptera</taxon>
        <taxon>Endopterygota</taxon>
        <taxon>Lepidoptera</taxon>
        <taxon>Glossata</taxon>
        <taxon>Ditrysia</taxon>
        <taxon>Papilionoidea</taxon>
        <taxon>Papilionidae</taxon>
        <taxon>Papilioninae</taxon>
        <taxon>Papilio</taxon>
    </lineage>
</organism>
<protein>
    <submittedName>
        <fullName evidence="3">Uncharacterized protein LOC106125425</fullName>
    </submittedName>
</protein>
<evidence type="ECO:0000256" key="1">
    <source>
        <dbReference type="SAM" id="Coils"/>
    </source>
</evidence>
<feature type="region of interest" description="Disordered" evidence="2">
    <location>
        <begin position="288"/>
        <end position="313"/>
    </location>
</feature>
<feature type="compositionally biased region" description="Basic and acidic residues" evidence="2">
    <location>
        <begin position="693"/>
        <end position="709"/>
    </location>
</feature>
<feature type="compositionally biased region" description="Pro residues" evidence="2">
    <location>
        <begin position="960"/>
        <end position="973"/>
    </location>
</feature>
<dbReference type="PANTHER" id="PTHR24216">
    <property type="entry name" value="PAXILLIN-RELATED"/>
    <property type="match status" value="1"/>
</dbReference>
<dbReference type="GeneID" id="106125425"/>
<feature type="compositionally biased region" description="Pro residues" evidence="2">
    <location>
        <begin position="870"/>
        <end position="887"/>
    </location>
</feature>
<feature type="compositionally biased region" description="Low complexity" evidence="2">
    <location>
        <begin position="1406"/>
        <end position="1419"/>
    </location>
</feature>
<reference evidence="3" key="1">
    <citation type="submission" date="2025-08" db="UniProtKB">
        <authorList>
            <consortium name="RefSeq"/>
        </authorList>
    </citation>
    <scope>IDENTIFICATION</scope>
</reference>
<evidence type="ECO:0000256" key="2">
    <source>
        <dbReference type="SAM" id="MobiDB-lite"/>
    </source>
</evidence>
<name>A0AAJ7EI02_PAPXU</name>
<dbReference type="PANTHER" id="PTHR24216:SF65">
    <property type="entry name" value="PAXILLIN-LIKE PROTEIN 1"/>
    <property type="match status" value="1"/>
</dbReference>
<feature type="compositionally biased region" description="Basic and acidic residues" evidence="2">
    <location>
        <begin position="525"/>
        <end position="535"/>
    </location>
</feature>
<feature type="region of interest" description="Disordered" evidence="2">
    <location>
        <begin position="631"/>
        <end position="763"/>
    </location>
</feature>
<gene>
    <name evidence="3" type="primary">LOC106125425</name>
</gene>
<dbReference type="KEGG" id="pxu:106125425"/>